<dbReference type="SUPFAM" id="SSF53335">
    <property type="entry name" value="S-adenosyl-L-methionine-dependent methyltransferases"/>
    <property type="match status" value="1"/>
</dbReference>
<evidence type="ECO:0000313" key="2">
    <source>
        <dbReference type="EMBL" id="QJA61959.1"/>
    </source>
</evidence>
<protein>
    <submittedName>
        <fullName evidence="2">Putative methyltransferase</fullName>
    </submittedName>
</protein>
<sequence>MEVVRKLVYNTDDYWCGDKGYRPPGYRDFTINTVKEICIMIEKPRSLLDMGCAFGYTVGRMLDLDIPAKGIDISSLAISRAPDWLQGSLVEGVLWDMPFNDKEFDYGYSSGVLEHIPQDKLEKTISEIKRVCNRGLIGVAIDKPREDQGEDDTHCTWLSLEEWRRLFEPNFKVISDSESSWRITATLSVYKGIWG</sequence>
<accession>A0A6M3IWA3</accession>
<organism evidence="2">
    <name type="scientific">viral metagenome</name>
    <dbReference type="NCBI Taxonomy" id="1070528"/>
    <lineage>
        <taxon>unclassified sequences</taxon>
        <taxon>metagenomes</taxon>
        <taxon>organismal metagenomes</taxon>
    </lineage>
</organism>
<dbReference type="EMBL" id="MT141458">
    <property type="protein sequence ID" value="QJA61959.1"/>
    <property type="molecule type" value="Genomic_DNA"/>
</dbReference>
<dbReference type="GO" id="GO:0032259">
    <property type="term" value="P:methylation"/>
    <property type="evidence" value="ECO:0007669"/>
    <property type="project" value="UniProtKB-KW"/>
</dbReference>
<keyword evidence="2" id="KW-0489">Methyltransferase</keyword>
<feature type="domain" description="Methyltransferase type 11" evidence="1">
    <location>
        <begin position="48"/>
        <end position="135"/>
    </location>
</feature>
<name>A0A6M3IWA3_9ZZZZ</name>
<gene>
    <name evidence="2" type="ORF">MM415B00849_0016</name>
</gene>
<dbReference type="Pfam" id="PF08241">
    <property type="entry name" value="Methyltransf_11"/>
    <property type="match status" value="1"/>
</dbReference>
<dbReference type="AlphaFoldDB" id="A0A6M3IWA3"/>
<keyword evidence="2" id="KW-0808">Transferase</keyword>
<proteinExistence type="predicted"/>
<evidence type="ECO:0000259" key="1">
    <source>
        <dbReference type="Pfam" id="PF08241"/>
    </source>
</evidence>
<dbReference type="Gene3D" id="3.40.50.150">
    <property type="entry name" value="Vaccinia Virus protein VP39"/>
    <property type="match status" value="1"/>
</dbReference>
<dbReference type="InterPro" id="IPR013216">
    <property type="entry name" value="Methyltransf_11"/>
</dbReference>
<reference evidence="2" key="1">
    <citation type="submission" date="2020-03" db="EMBL/GenBank/DDBJ databases">
        <title>The deep terrestrial virosphere.</title>
        <authorList>
            <person name="Holmfeldt K."/>
            <person name="Nilsson E."/>
            <person name="Simone D."/>
            <person name="Lopez-Fernandez M."/>
            <person name="Wu X."/>
            <person name="de Brujin I."/>
            <person name="Lundin D."/>
            <person name="Andersson A."/>
            <person name="Bertilsson S."/>
            <person name="Dopson M."/>
        </authorList>
    </citation>
    <scope>NUCLEOTIDE SEQUENCE</scope>
    <source>
        <strain evidence="2">MM415B00849</strain>
    </source>
</reference>
<dbReference type="GO" id="GO:0008757">
    <property type="term" value="F:S-adenosylmethionine-dependent methyltransferase activity"/>
    <property type="evidence" value="ECO:0007669"/>
    <property type="project" value="InterPro"/>
</dbReference>
<dbReference type="InterPro" id="IPR029063">
    <property type="entry name" value="SAM-dependent_MTases_sf"/>
</dbReference>